<feature type="region of interest" description="Disordered" evidence="1">
    <location>
        <begin position="38"/>
        <end position="205"/>
    </location>
</feature>
<dbReference type="GO" id="GO:0000964">
    <property type="term" value="P:mitochondrial RNA 5'-end processing"/>
    <property type="evidence" value="ECO:0007669"/>
    <property type="project" value="TreeGrafter"/>
</dbReference>
<feature type="compositionally biased region" description="Low complexity" evidence="1">
    <location>
        <begin position="186"/>
        <end position="196"/>
    </location>
</feature>
<feature type="compositionally biased region" description="Low complexity" evidence="1">
    <location>
        <begin position="621"/>
        <end position="645"/>
    </location>
</feature>
<feature type="compositionally biased region" description="Polar residues" evidence="1">
    <location>
        <begin position="43"/>
        <end position="52"/>
    </location>
</feature>
<name>A0A9P7SJ23_9HYPO</name>
<feature type="region of interest" description="Disordered" evidence="1">
    <location>
        <begin position="775"/>
        <end position="834"/>
    </location>
</feature>
<keyword evidence="3" id="KW-1185">Reference proteome</keyword>
<dbReference type="Pfam" id="PF08634">
    <property type="entry name" value="Pet127"/>
    <property type="match status" value="1"/>
</dbReference>
<gene>
    <name evidence="2" type="ORF">E4U60_007764</name>
</gene>
<feature type="compositionally biased region" description="Basic residues" evidence="1">
    <location>
        <begin position="156"/>
        <end position="166"/>
    </location>
</feature>
<feature type="region of interest" description="Disordered" evidence="1">
    <location>
        <begin position="717"/>
        <end position="740"/>
    </location>
</feature>
<reference evidence="2 3" key="1">
    <citation type="journal article" date="2020" name="bioRxiv">
        <title>Whole genome comparisons of ergot fungi reveals the divergence and evolution of species within the genus Claviceps are the result of varying mechanisms driving genome evolution and host range expansion.</title>
        <authorList>
            <person name="Wyka S.A."/>
            <person name="Mondo S.J."/>
            <person name="Liu M."/>
            <person name="Dettman J."/>
            <person name="Nalam V."/>
            <person name="Broders K.D."/>
        </authorList>
    </citation>
    <scope>NUCLEOTIDE SEQUENCE [LARGE SCALE GENOMIC DNA]</scope>
    <source>
        <strain evidence="2 3">CCC 1485</strain>
    </source>
</reference>
<dbReference type="AlphaFoldDB" id="A0A9P7SJ23"/>
<comment type="caution">
    <text evidence="2">The sequence shown here is derived from an EMBL/GenBank/DDBJ whole genome shotgun (WGS) entry which is preliminary data.</text>
</comment>
<dbReference type="OrthoDB" id="10249045at2759"/>
<feature type="compositionally biased region" description="Basic and acidic residues" evidence="1">
    <location>
        <begin position="110"/>
        <end position="129"/>
    </location>
</feature>
<feature type="region of interest" description="Disordered" evidence="1">
    <location>
        <begin position="612"/>
        <end position="651"/>
    </location>
</feature>
<feature type="compositionally biased region" description="Basic and acidic residues" evidence="1">
    <location>
        <begin position="719"/>
        <end position="740"/>
    </location>
</feature>
<evidence type="ECO:0000256" key="1">
    <source>
        <dbReference type="SAM" id="MobiDB-lite"/>
    </source>
</evidence>
<evidence type="ECO:0000313" key="3">
    <source>
        <dbReference type="Proteomes" id="UP000706124"/>
    </source>
</evidence>
<evidence type="ECO:0000313" key="2">
    <source>
        <dbReference type="EMBL" id="KAG5941682.1"/>
    </source>
</evidence>
<feature type="compositionally biased region" description="Basic residues" evidence="1">
    <location>
        <begin position="172"/>
        <end position="185"/>
    </location>
</feature>
<proteinExistence type="predicted"/>
<dbReference type="EMBL" id="SRPO01000092">
    <property type="protein sequence ID" value="KAG5941682.1"/>
    <property type="molecule type" value="Genomic_DNA"/>
</dbReference>
<evidence type="ECO:0008006" key="4">
    <source>
        <dbReference type="Google" id="ProtNLM"/>
    </source>
</evidence>
<dbReference type="GO" id="GO:0005740">
    <property type="term" value="C:mitochondrial envelope"/>
    <property type="evidence" value="ECO:0007669"/>
    <property type="project" value="TreeGrafter"/>
</dbReference>
<dbReference type="PANTHER" id="PTHR31014:SF0">
    <property type="entry name" value="MITOCHONDRIAL TRANSLATION SYSTEM COMPONENT PET127-RELATED"/>
    <property type="match status" value="1"/>
</dbReference>
<dbReference type="Proteomes" id="UP000706124">
    <property type="component" value="Unassembled WGS sequence"/>
</dbReference>
<dbReference type="PANTHER" id="PTHR31014">
    <property type="entry name" value="MITOCHONDRIAL TRANSLATION SYSTEM COMPONENT PET127-RELATED"/>
    <property type="match status" value="1"/>
</dbReference>
<sequence length="957" mass="108582">MLRIPCRKSPLKWALQSTRRPTSIRPFQARQPFCSSRRWLVDSTKSTTNSLEAQAKERDVSPEEQQEDRRSVYPLEYSYEIPDAPEPRTGENSTEDVQGEEEARPVWTTLRERIEASLAVEDSREKNYEAENAEEDEVDPKSEENETTPADSSASKRSRQKTKASKAAKVPKAAKTKKATKKATKTSKVAKSPKTSKAPKKPKKTVLEVKTIRPTKLELRALEEETTQVPPSLSYDLDRVLFNPGVYHMQDHRSGVFNFDPYLASIMPVEEFDYSALNGYTTSSKDARLRELCAKHELKYCGSTSSMTSILSHLHFLISAWRKPNFDNLSRSLNPDSQNFTSLSRGPVAAFAHFQDGVYAIDADKQYDKENVLSMLGQSMEKLLTVPKEEFEMYRRSRSHQLADEDKAAETHHYTTLGDFMMRSQLDAHDPRLPGSGIFDLKTRAVVTIRMDVTEYEKGVGYEIRQRFGQWESFEREYCDMIRAAFLKYSLQVRMGRMDGIFVAYHNTQRIFGFQYISLAEMDQAIHGTNDTRLGDLEFMCSIKLLNDLLDRATRKFPGRTLRLHVETRPTKVPLTYFFVEPVTDEEMERIQEAGKPSVEQLERDIQDLSVEEREAESAQEAEAAQMNKSGSVEESDELSSSVNEDASDDDTWREIMSMVDEAVEDESLGVASIRDAVRDALERGGLLQGKTEVERLEYVDDLVSALTAHSTEAKNSMKAKELGASHDSKDDADEGVRTEKSSLATLILRVTQSVKARSPNMRVFERKVADLVVQSKDASDSMSDDQSTTETIDRATTEADEEQAMTEVDESDEAHEGEEEDSASAAKDSDVDEPQRELLGMYVTIRNKVGSEFVTRPLDIRENKEWQVEYSVTELADDSARRIYASIKKRRKDVLDSESRSSDWYHMFKGLLPIYTKEGKEFRAMKKKNEAGKPVYVAWDTKPLPPDETPGRSGSS</sequence>
<accession>A0A9P7SJ23</accession>
<feature type="compositionally biased region" description="Polar residues" evidence="1">
    <location>
        <begin position="781"/>
        <end position="791"/>
    </location>
</feature>
<dbReference type="InterPro" id="IPR013943">
    <property type="entry name" value="Pet127"/>
</dbReference>
<organism evidence="2 3">
    <name type="scientific">Claviceps pazoutovae</name>
    <dbReference type="NCBI Taxonomy" id="1649127"/>
    <lineage>
        <taxon>Eukaryota</taxon>
        <taxon>Fungi</taxon>
        <taxon>Dikarya</taxon>
        <taxon>Ascomycota</taxon>
        <taxon>Pezizomycotina</taxon>
        <taxon>Sordariomycetes</taxon>
        <taxon>Hypocreomycetidae</taxon>
        <taxon>Hypocreales</taxon>
        <taxon>Clavicipitaceae</taxon>
        <taxon>Claviceps</taxon>
    </lineage>
</organism>
<protein>
    <recommendedName>
        <fullName evidence="4">PET127</fullName>
    </recommendedName>
</protein>
<feature type="compositionally biased region" description="Basic and acidic residues" evidence="1">
    <location>
        <begin position="54"/>
        <end position="71"/>
    </location>
</feature>
<feature type="compositionally biased region" description="Acidic residues" evidence="1">
    <location>
        <begin position="799"/>
        <end position="823"/>
    </location>
</feature>